<evidence type="ECO:0000313" key="1">
    <source>
        <dbReference type="EMBL" id="NNM72590.1"/>
    </source>
</evidence>
<protein>
    <submittedName>
        <fullName evidence="1">Uncharacterized protein</fullName>
    </submittedName>
</protein>
<proteinExistence type="predicted"/>
<dbReference type="Proteomes" id="UP000564885">
    <property type="component" value="Unassembled WGS sequence"/>
</dbReference>
<dbReference type="AlphaFoldDB" id="A0A849I937"/>
<reference evidence="1 2" key="1">
    <citation type="submission" date="2020-04" db="EMBL/GenBank/DDBJ databases">
        <title>Enterovirga sp. isolate from soil.</title>
        <authorList>
            <person name="Chea S."/>
            <person name="Kim D.-U."/>
        </authorList>
    </citation>
    <scope>NUCLEOTIDE SEQUENCE [LARGE SCALE GENOMIC DNA]</scope>
    <source>
        <strain evidence="1 2">DB1703</strain>
    </source>
</reference>
<sequence>MSRDDLAAFRRMRACLAGIVDLDPEGVPQRLAELDREIERLERLLGDEPEPGSGQRTRLEVIPIGAPVKAA</sequence>
<evidence type="ECO:0000313" key="2">
    <source>
        <dbReference type="Proteomes" id="UP000564885"/>
    </source>
</evidence>
<gene>
    <name evidence="1" type="ORF">HJG44_09365</name>
</gene>
<keyword evidence="2" id="KW-1185">Reference proteome</keyword>
<comment type="caution">
    <text evidence="1">The sequence shown here is derived from an EMBL/GenBank/DDBJ whole genome shotgun (WGS) entry which is preliminary data.</text>
</comment>
<accession>A0A849I937</accession>
<dbReference type="RefSeq" id="WP_171218048.1">
    <property type="nucleotide sequence ID" value="NZ_JABEPP010000002.1"/>
</dbReference>
<organism evidence="1 2">
    <name type="scientific">Enterovirga aerilata</name>
    <dbReference type="NCBI Taxonomy" id="2730920"/>
    <lineage>
        <taxon>Bacteria</taxon>
        <taxon>Pseudomonadati</taxon>
        <taxon>Pseudomonadota</taxon>
        <taxon>Alphaproteobacteria</taxon>
        <taxon>Hyphomicrobiales</taxon>
        <taxon>Methylobacteriaceae</taxon>
        <taxon>Enterovirga</taxon>
    </lineage>
</organism>
<dbReference type="EMBL" id="JABEPP010000002">
    <property type="protein sequence ID" value="NNM72590.1"/>
    <property type="molecule type" value="Genomic_DNA"/>
</dbReference>
<name>A0A849I937_9HYPH</name>